<evidence type="ECO:0000256" key="1">
    <source>
        <dbReference type="SAM" id="Phobius"/>
    </source>
</evidence>
<feature type="transmembrane region" description="Helical" evidence="1">
    <location>
        <begin position="328"/>
        <end position="343"/>
    </location>
</feature>
<dbReference type="Proteomes" id="UP000617402">
    <property type="component" value="Unassembled WGS sequence"/>
</dbReference>
<reference evidence="2 3" key="1">
    <citation type="submission" date="2020-07" db="EMBL/GenBank/DDBJ databases">
        <title>Draft whole-genome sequence of Heliobacterium chlorum DSM 3682, type strain.</title>
        <authorList>
            <person name="Kyndt J.A."/>
            <person name="Meyer T.E."/>
            <person name="Imhoff J.F."/>
        </authorList>
    </citation>
    <scope>NUCLEOTIDE SEQUENCE [LARGE SCALE GENOMIC DNA]</scope>
    <source>
        <strain evidence="2 3">DSM 3682</strain>
    </source>
</reference>
<dbReference type="EMBL" id="JACVHF010000019">
    <property type="protein sequence ID" value="MBC9785831.1"/>
    <property type="molecule type" value="Genomic_DNA"/>
</dbReference>
<feature type="transmembrane region" description="Helical" evidence="1">
    <location>
        <begin position="107"/>
        <end position="127"/>
    </location>
</feature>
<accession>A0ABR7T7Z9</accession>
<gene>
    <name evidence="2" type="ORF">H1S01_15200</name>
</gene>
<keyword evidence="1" id="KW-0472">Membrane</keyword>
<feature type="transmembrane region" description="Helical" evidence="1">
    <location>
        <begin position="6"/>
        <end position="23"/>
    </location>
</feature>
<feature type="transmembrane region" description="Helical" evidence="1">
    <location>
        <begin position="246"/>
        <end position="265"/>
    </location>
</feature>
<comment type="caution">
    <text evidence="2">The sequence shown here is derived from an EMBL/GenBank/DDBJ whole genome shotgun (WGS) entry which is preliminary data.</text>
</comment>
<organism evidence="2 3">
    <name type="scientific">Heliobacterium chlorum</name>
    <dbReference type="NCBI Taxonomy" id="2698"/>
    <lineage>
        <taxon>Bacteria</taxon>
        <taxon>Bacillati</taxon>
        <taxon>Bacillota</taxon>
        <taxon>Clostridia</taxon>
        <taxon>Eubacteriales</taxon>
        <taxon>Heliobacteriaceae</taxon>
        <taxon>Heliobacterium</taxon>
    </lineage>
</organism>
<dbReference type="RefSeq" id="WP_188041263.1">
    <property type="nucleotide sequence ID" value="NZ_JACVHF010000019.1"/>
</dbReference>
<dbReference type="InterPro" id="IPR049458">
    <property type="entry name" value="EpsG-like"/>
</dbReference>
<feature type="transmembrane region" description="Helical" evidence="1">
    <location>
        <begin position="212"/>
        <end position="234"/>
    </location>
</feature>
<sequence>MTVYLLNVGLLMIWSVLILNNRVLTFGKKLFVILASLQWIIISGLRDITVGGRDIYISYYNSFNRVLTTSWTEIADRFINILFYGAEGKDPGYMFIEKTISLMTDSYQVYLAIIAALFMVPFGVFIYRNSRDPFISFLIYSTLFYAFYSLTGLRQTIATALVVLIGYELIKKKKLLWFMVVTLIAYTIHKSVVVFTPFYFLADKEISIKYTLTLLAISTTSLVLGNQLFFSLFSSFGYGDYVANDIGGTGTFTFMLLLVTIAALLKKKKIINNNPQAVHFLNATLLALFFSIMTLENQSFMRVQQYYSIFIVLLIPEIIKSFERWDKVIVYTGSVVVLLALFIKNNPEYIFFWQGVN</sequence>
<keyword evidence="1" id="KW-0812">Transmembrane</keyword>
<feature type="transmembrane region" description="Helical" evidence="1">
    <location>
        <begin position="30"/>
        <end position="49"/>
    </location>
</feature>
<feature type="transmembrane region" description="Helical" evidence="1">
    <location>
        <begin position="277"/>
        <end position="295"/>
    </location>
</feature>
<keyword evidence="1" id="KW-1133">Transmembrane helix</keyword>
<name>A0ABR7T7Z9_HELCL</name>
<keyword evidence="3" id="KW-1185">Reference proteome</keyword>
<feature type="transmembrane region" description="Helical" evidence="1">
    <location>
        <begin position="134"/>
        <end position="155"/>
    </location>
</feature>
<evidence type="ECO:0000313" key="3">
    <source>
        <dbReference type="Proteomes" id="UP000617402"/>
    </source>
</evidence>
<dbReference type="Pfam" id="PF14897">
    <property type="entry name" value="EpsG"/>
    <property type="match status" value="1"/>
</dbReference>
<evidence type="ECO:0000313" key="2">
    <source>
        <dbReference type="EMBL" id="MBC9785831.1"/>
    </source>
</evidence>
<proteinExistence type="predicted"/>
<feature type="transmembrane region" description="Helical" evidence="1">
    <location>
        <begin position="175"/>
        <end position="200"/>
    </location>
</feature>
<feature type="transmembrane region" description="Helical" evidence="1">
    <location>
        <begin position="301"/>
        <end position="319"/>
    </location>
</feature>
<protein>
    <submittedName>
        <fullName evidence="2">EpsG family protein</fullName>
    </submittedName>
</protein>